<dbReference type="SUPFAM" id="SSF50978">
    <property type="entry name" value="WD40 repeat-like"/>
    <property type="match status" value="1"/>
</dbReference>
<accession>A0AAD4S1Z7</accession>
<sequence length="91" mass="10286">GNIAVGGADCTVTVYDPRRWSALGRWANCSKYEITGLTFSSLEPSHIYVQGVDYEVCLHFVPSCTQAFCVFLNLVSTFCTIWVVLFPRFYF</sequence>
<keyword evidence="1" id="KW-1133">Transmembrane helix</keyword>
<keyword evidence="1" id="KW-0812">Transmembrane</keyword>
<dbReference type="Gene3D" id="2.130.10.10">
    <property type="entry name" value="YVTN repeat-like/Quinoprotein amine dehydrogenase"/>
    <property type="match status" value="1"/>
</dbReference>
<keyword evidence="3" id="KW-1185">Reference proteome</keyword>
<gene>
    <name evidence="2" type="ORF">MKW98_023164</name>
</gene>
<feature type="transmembrane region" description="Helical" evidence="1">
    <location>
        <begin position="70"/>
        <end position="90"/>
    </location>
</feature>
<evidence type="ECO:0000313" key="2">
    <source>
        <dbReference type="EMBL" id="KAI3856028.1"/>
    </source>
</evidence>
<dbReference type="Proteomes" id="UP001202328">
    <property type="component" value="Unassembled WGS sequence"/>
</dbReference>
<organism evidence="2 3">
    <name type="scientific">Papaver atlanticum</name>
    <dbReference type="NCBI Taxonomy" id="357466"/>
    <lineage>
        <taxon>Eukaryota</taxon>
        <taxon>Viridiplantae</taxon>
        <taxon>Streptophyta</taxon>
        <taxon>Embryophyta</taxon>
        <taxon>Tracheophyta</taxon>
        <taxon>Spermatophyta</taxon>
        <taxon>Magnoliopsida</taxon>
        <taxon>Ranunculales</taxon>
        <taxon>Papaveraceae</taxon>
        <taxon>Papaveroideae</taxon>
        <taxon>Papaver</taxon>
    </lineage>
</organism>
<evidence type="ECO:0000313" key="3">
    <source>
        <dbReference type="Proteomes" id="UP001202328"/>
    </source>
</evidence>
<protein>
    <submittedName>
        <fullName evidence="2">Uncharacterized protein</fullName>
    </submittedName>
</protein>
<dbReference type="InterPro" id="IPR036322">
    <property type="entry name" value="WD40_repeat_dom_sf"/>
</dbReference>
<name>A0AAD4S1Z7_9MAGN</name>
<dbReference type="EMBL" id="JAJJMB010015071">
    <property type="protein sequence ID" value="KAI3856028.1"/>
    <property type="molecule type" value="Genomic_DNA"/>
</dbReference>
<proteinExistence type="predicted"/>
<dbReference type="AlphaFoldDB" id="A0AAD4S1Z7"/>
<dbReference type="PANTHER" id="PTHR47467">
    <property type="entry name" value="OS01G0867200 PROTEIN"/>
    <property type="match status" value="1"/>
</dbReference>
<comment type="caution">
    <text evidence="2">The sequence shown here is derived from an EMBL/GenBank/DDBJ whole genome shotgun (WGS) entry which is preliminary data.</text>
</comment>
<feature type="non-terminal residue" evidence="2">
    <location>
        <position position="1"/>
    </location>
</feature>
<evidence type="ECO:0000256" key="1">
    <source>
        <dbReference type="SAM" id="Phobius"/>
    </source>
</evidence>
<dbReference type="InterPro" id="IPR015943">
    <property type="entry name" value="WD40/YVTN_repeat-like_dom_sf"/>
</dbReference>
<reference evidence="2" key="1">
    <citation type="submission" date="2022-04" db="EMBL/GenBank/DDBJ databases">
        <title>A functionally conserved STORR gene fusion in Papaver species that diverged 16.8 million years ago.</title>
        <authorList>
            <person name="Catania T."/>
        </authorList>
    </citation>
    <scope>NUCLEOTIDE SEQUENCE</scope>
    <source>
        <strain evidence="2">S-188037</strain>
    </source>
</reference>
<keyword evidence="1" id="KW-0472">Membrane</keyword>
<dbReference type="PANTHER" id="PTHR47467:SF1">
    <property type="entry name" value="WD40 REPEAT-CONTAINING PROTEIN"/>
    <property type="match status" value="1"/>
</dbReference>